<keyword evidence="2 4" id="KW-0547">Nucleotide-binding</keyword>
<evidence type="ECO:0000256" key="1">
    <source>
        <dbReference type="ARBA" id="ARBA00022598"/>
    </source>
</evidence>
<dbReference type="AlphaFoldDB" id="A0AAU3HS16"/>
<keyword evidence="3 4" id="KW-0067">ATP-binding</keyword>
<dbReference type="PANTHER" id="PTHR43585">
    <property type="entry name" value="FUMIPYRROLE BIOSYNTHESIS PROTEIN C"/>
    <property type="match status" value="1"/>
</dbReference>
<organism evidence="6">
    <name type="scientific">Streptomyces sp. NBC_01393</name>
    <dbReference type="NCBI Taxonomy" id="2903851"/>
    <lineage>
        <taxon>Bacteria</taxon>
        <taxon>Bacillati</taxon>
        <taxon>Actinomycetota</taxon>
        <taxon>Actinomycetes</taxon>
        <taxon>Kitasatosporales</taxon>
        <taxon>Streptomycetaceae</taxon>
        <taxon>Streptomyces</taxon>
    </lineage>
</organism>
<evidence type="ECO:0000256" key="2">
    <source>
        <dbReference type="ARBA" id="ARBA00022741"/>
    </source>
</evidence>
<dbReference type="Gene3D" id="3.30.470.20">
    <property type="entry name" value="ATP-grasp fold, B domain"/>
    <property type="match status" value="1"/>
</dbReference>
<dbReference type="SUPFAM" id="SSF56059">
    <property type="entry name" value="Glutathione synthetase ATP-binding domain-like"/>
    <property type="match status" value="1"/>
</dbReference>
<feature type="domain" description="ATP-grasp" evidence="5">
    <location>
        <begin position="111"/>
        <end position="306"/>
    </location>
</feature>
<protein>
    <submittedName>
        <fullName evidence="6">ATP-grasp domain-containing protein</fullName>
    </submittedName>
</protein>
<proteinExistence type="predicted"/>
<dbReference type="GO" id="GO:0005524">
    <property type="term" value="F:ATP binding"/>
    <property type="evidence" value="ECO:0007669"/>
    <property type="project" value="UniProtKB-UniRule"/>
</dbReference>
<dbReference type="InterPro" id="IPR052032">
    <property type="entry name" value="ATP-dep_AA_Ligase"/>
</dbReference>
<accession>A0AAU3HS16</accession>
<dbReference type="GO" id="GO:0016874">
    <property type="term" value="F:ligase activity"/>
    <property type="evidence" value="ECO:0007669"/>
    <property type="project" value="UniProtKB-KW"/>
</dbReference>
<dbReference type="EMBL" id="CP109546">
    <property type="protein sequence ID" value="WTZ07745.1"/>
    <property type="molecule type" value="Genomic_DNA"/>
</dbReference>
<dbReference type="PROSITE" id="PS50975">
    <property type="entry name" value="ATP_GRASP"/>
    <property type="match status" value="1"/>
</dbReference>
<dbReference type="InterPro" id="IPR003806">
    <property type="entry name" value="ATP-grasp_PylC-type"/>
</dbReference>
<gene>
    <name evidence="6" type="ORF">OG699_06880</name>
</gene>
<dbReference type="InterPro" id="IPR011761">
    <property type="entry name" value="ATP-grasp"/>
</dbReference>
<dbReference type="PANTHER" id="PTHR43585:SF2">
    <property type="entry name" value="ATP-GRASP ENZYME FSQD"/>
    <property type="match status" value="1"/>
</dbReference>
<reference evidence="6" key="1">
    <citation type="submission" date="2022-10" db="EMBL/GenBank/DDBJ databases">
        <title>The complete genomes of actinobacterial strains from the NBC collection.</title>
        <authorList>
            <person name="Joergensen T.S."/>
            <person name="Alvarez Arevalo M."/>
            <person name="Sterndorff E.B."/>
            <person name="Faurdal D."/>
            <person name="Vuksanovic O."/>
            <person name="Mourched A.-S."/>
            <person name="Charusanti P."/>
            <person name="Shaw S."/>
            <person name="Blin K."/>
            <person name="Weber T."/>
        </authorList>
    </citation>
    <scope>NUCLEOTIDE SEQUENCE</scope>
    <source>
        <strain evidence="6">NBC_01393</strain>
    </source>
</reference>
<evidence type="ECO:0000256" key="4">
    <source>
        <dbReference type="PROSITE-ProRule" id="PRU00409"/>
    </source>
</evidence>
<evidence type="ECO:0000256" key="3">
    <source>
        <dbReference type="ARBA" id="ARBA00022840"/>
    </source>
</evidence>
<dbReference type="GO" id="GO:0046872">
    <property type="term" value="F:metal ion binding"/>
    <property type="evidence" value="ECO:0007669"/>
    <property type="project" value="InterPro"/>
</dbReference>
<dbReference type="Pfam" id="PF02655">
    <property type="entry name" value="ATP-grasp_3"/>
    <property type="match status" value="1"/>
</dbReference>
<sequence length="418" mass="44045">MAIVVVYDQGAASPREIIGRLGTSEPVVVVLADSGHARQVRPLLEENCAGLVSLADGDDAVVARLRAVGAKGILTFSERMLTDTALLAERLDLPYNSPETVKGLTDKSLQRRRLHEAGVDAVRSVVVTAAGQWPDALAQVGLPAVVKPVRGEGSRNTVRVTDPDRGAAVIEEFLRAEPALVVEEFLEGADWAPFGDYVSVESAVTSDGTRHFAVTGKLPLAPPFRESGQFWPAPLPPEQEAEVVALADGALRALGVTHGLVHTEIKLTPAGPRLIEVNGRLGGNQADLATRAAGLDLVALAGELALGRSVPLTPVRPERVHFQCYTPGPTSGGLLERVDGAAEVRALPGITAYRPAVRPGTLLAGGTGTALLDMTCGSADNHQGMIALVEQARGRLAYEFTVDGRRVLRTAQDLLVNP</sequence>
<evidence type="ECO:0000259" key="5">
    <source>
        <dbReference type="PROSITE" id="PS50975"/>
    </source>
</evidence>
<keyword evidence="1" id="KW-0436">Ligase</keyword>
<evidence type="ECO:0000313" key="6">
    <source>
        <dbReference type="EMBL" id="WTZ07745.1"/>
    </source>
</evidence>
<name>A0AAU3HS16_9ACTN</name>